<protein>
    <recommendedName>
        <fullName evidence="1">Reverse transcriptase Ty1/copia-type domain-containing protein</fullName>
    </recommendedName>
</protein>
<name>A0A3Q7I2R0_SOLLC</name>
<dbReference type="AlphaFoldDB" id="A0A3Q7I2R0"/>
<evidence type="ECO:0000313" key="3">
    <source>
        <dbReference type="Proteomes" id="UP000004994"/>
    </source>
</evidence>
<dbReference type="InterPro" id="IPR013103">
    <property type="entry name" value="RVT_2"/>
</dbReference>
<dbReference type="InterPro" id="IPR043502">
    <property type="entry name" value="DNA/RNA_pol_sf"/>
</dbReference>
<dbReference type="PANTHER" id="PTHR11439:SF463">
    <property type="entry name" value="REVERSE TRANSCRIPTASE TY1_COPIA-TYPE DOMAIN-CONTAINING PROTEIN"/>
    <property type="match status" value="1"/>
</dbReference>
<dbReference type="Proteomes" id="UP000004994">
    <property type="component" value="Chromosome 9"/>
</dbReference>
<keyword evidence="3" id="KW-1185">Reference proteome</keyword>
<dbReference type="SUPFAM" id="SSF56672">
    <property type="entry name" value="DNA/RNA polymerases"/>
    <property type="match status" value="1"/>
</dbReference>
<organism evidence="2">
    <name type="scientific">Solanum lycopersicum</name>
    <name type="common">Tomato</name>
    <name type="synonym">Lycopersicon esculentum</name>
    <dbReference type="NCBI Taxonomy" id="4081"/>
    <lineage>
        <taxon>Eukaryota</taxon>
        <taxon>Viridiplantae</taxon>
        <taxon>Streptophyta</taxon>
        <taxon>Embryophyta</taxon>
        <taxon>Tracheophyta</taxon>
        <taxon>Spermatophyta</taxon>
        <taxon>Magnoliopsida</taxon>
        <taxon>eudicotyledons</taxon>
        <taxon>Gunneridae</taxon>
        <taxon>Pentapetalae</taxon>
        <taxon>asterids</taxon>
        <taxon>lamiids</taxon>
        <taxon>Solanales</taxon>
        <taxon>Solanaceae</taxon>
        <taxon>Solanoideae</taxon>
        <taxon>Solaneae</taxon>
        <taxon>Solanum</taxon>
        <taxon>Solanum subgen. Lycopersicon</taxon>
    </lineage>
</organism>
<proteinExistence type="predicted"/>
<reference evidence="2" key="1">
    <citation type="journal article" date="2012" name="Nature">
        <title>The tomato genome sequence provides insights into fleshy fruit evolution.</title>
        <authorList>
            <consortium name="Tomato Genome Consortium"/>
        </authorList>
    </citation>
    <scope>NUCLEOTIDE SEQUENCE [LARGE SCALE GENOMIC DNA]</scope>
    <source>
        <strain evidence="2">cv. Heinz 1706</strain>
    </source>
</reference>
<dbReference type="STRING" id="4081.A0A3Q7I2R0"/>
<dbReference type="EnsemblPlants" id="Solyc09g061625.1.1">
    <property type="protein sequence ID" value="Solyc09g061625.1.1"/>
    <property type="gene ID" value="Solyc09g061625.1"/>
</dbReference>
<dbReference type="Pfam" id="PF07727">
    <property type="entry name" value="RVT_2"/>
    <property type="match status" value="1"/>
</dbReference>
<accession>A0A3Q7I2R0</accession>
<dbReference type="InParanoid" id="A0A3Q7I2R0"/>
<evidence type="ECO:0000259" key="1">
    <source>
        <dbReference type="Pfam" id="PF07727"/>
    </source>
</evidence>
<feature type="domain" description="Reverse transcriptase Ty1/copia-type" evidence="1">
    <location>
        <begin position="4"/>
        <end position="109"/>
    </location>
</feature>
<evidence type="ECO:0000313" key="2">
    <source>
        <dbReference type="EnsemblPlants" id="Solyc09g061625.1.1"/>
    </source>
</evidence>
<dbReference type="Gramene" id="Solyc09g061625.1.1">
    <property type="protein sequence ID" value="Solyc09g061625.1.1"/>
    <property type="gene ID" value="Solyc09g061625.1"/>
</dbReference>
<dbReference type="PANTHER" id="PTHR11439">
    <property type="entry name" value="GAG-POL-RELATED RETROTRANSPOSON"/>
    <property type="match status" value="1"/>
</dbReference>
<reference evidence="2" key="2">
    <citation type="submission" date="2019-01" db="UniProtKB">
        <authorList>
            <consortium name="EnsemblPlants"/>
        </authorList>
    </citation>
    <scope>IDENTIFICATION</scope>
    <source>
        <strain evidence="2">cv. Heinz 1706</strain>
    </source>
</reference>
<sequence length="211" mass="23764">MGYLSSIGFLKTKSDASLLIRQGLGDTMFVLVYVDDIIVTRSNTFSVDQVIVSLASQFSIKYLGNLHYFLDVKVLRSSDGLILNQSNYVNEILNDKLMTDCKSVHTPMSASELLTLFDGTHLTDATRYLRVLGKLQYLSFTRPDMAYAMHKLSKFMKAPSELHWKVVKRVLHWGRDISDRASTSGYILFLGTSSISWSSKKQNTVSRSSTV</sequence>